<protein>
    <submittedName>
        <fullName evidence="1">Uncharacterized protein</fullName>
    </submittedName>
</protein>
<proteinExistence type="predicted"/>
<dbReference type="OrthoDB" id="2438697at2759"/>
<name>A0A8H3L4S5_9GLOM</name>
<evidence type="ECO:0000313" key="1">
    <source>
        <dbReference type="EMBL" id="GES79348.1"/>
    </source>
</evidence>
<reference evidence="1" key="1">
    <citation type="submission" date="2019-10" db="EMBL/GenBank/DDBJ databases">
        <title>Conservation and host-specific expression of non-tandemly repeated heterogenous ribosome RNA gene in arbuscular mycorrhizal fungi.</title>
        <authorList>
            <person name="Maeda T."/>
            <person name="Kobayashi Y."/>
            <person name="Nakagawa T."/>
            <person name="Ezawa T."/>
            <person name="Yamaguchi K."/>
            <person name="Bino T."/>
            <person name="Nishimoto Y."/>
            <person name="Shigenobu S."/>
            <person name="Kawaguchi M."/>
        </authorList>
    </citation>
    <scope>NUCLEOTIDE SEQUENCE</scope>
    <source>
        <strain evidence="1">HR1</strain>
    </source>
</reference>
<accession>A0A8H3L4S5</accession>
<comment type="caution">
    <text evidence="1">The sequence shown here is derived from an EMBL/GenBank/DDBJ whole genome shotgun (WGS) entry which is preliminary data.</text>
</comment>
<dbReference type="EMBL" id="BLAL01000043">
    <property type="protein sequence ID" value="GES79348.1"/>
    <property type="molecule type" value="Genomic_DNA"/>
</dbReference>
<dbReference type="AlphaFoldDB" id="A0A8H3L4S5"/>
<dbReference type="Proteomes" id="UP000615446">
    <property type="component" value="Unassembled WGS sequence"/>
</dbReference>
<gene>
    <name evidence="1" type="ORF">RCL2_000665400</name>
</gene>
<organism evidence="1 2">
    <name type="scientific">Rhizophagus clarus</name>
    <dbReference type="NCBI Taxonomy" id="94130"/>
    <lineage>
        <taxon>Eukaryota</taxon>
        <taxon>Fungi</taxon>
        <taxon>Fungi incertae sedis</taxon>
        <taxon>Mucoromycota</taxon>
        <taxon>Glomeromycotina</taxon>
        <taxon>Glomeromycetes</taxon>
        <taxon>Glomerales</taxon>
        <taxon>Glomeraceae</taxon>
        <taxon>Rhizophagus</taxon>
    </lineage>
</organism>
<sequence>MIKVIWIASLNVVQVEQYNNFSDYTHSLLEVNRIKRPKAIRALVEIEASKNYSPPAITSAIKEYAISKLGLGECARELKRKKVANIKYKVCEPTESDLLGNSDLKLNILESVSYLTEQGNIRLQQHNFQVTSSHYAYLSAIDPSVHDVTSPLEHIILYLALLFSGKPIAQTHKKIKHQRLGGPNVINIMADYSEEINCIDTYFTVP</sequence>
<evidence type="ECO:0000313" key="2">
    <source>
        <dbReference type="Proteomes" id="UP000615446"/>
    </source>
</evidence>